<protein>
    <submittedName>
        <fullName evidence="3">Replication associated protein</fullName>
    </submittedName>
</protein>
<name>A0A8S5VEN4_9VIRU</name>
<evidence type="ECO:0000313" key="3">
    <source>
        <dbReference type="EMBL" id="DAG05233.1"/>
    </source>
</evidence>
<dbReference type="InterPro" id="IPR056906">
    <property type="entry name" value="ORF2/G2P_dom"/>
</dbReference>
<evidence type="ECO:0000256" key="1">
    <source>
        <dbReference type="SAM" id="MobiDB-lite"/>
    </source>
</evidence>
<dbReference type="Pfam" id="PF23343">
    <property type="entry name" value="REP_ORF2-G2P"/>
    <property type="match status" value="1"/>
</dbReference>
<reference evidence="3" key="1">
    <citation type="journal article" date="2021" name="Proc. Natl. Acad. Sci. U.S.A.">
        <title>A Catalog of Tens of Thousands of Viruses from Human Metagenomes Reveals Hidden Associations with Chronic Diseases.</title>
        <authorList>
            <person name="Tisza M.J."/>
            <person name="Buck C.B."/>
        </authorList>
    </citation>
    <scope>NUCLEOTIDE SEQUENCE</scope>
    <source>
        <strain evidence="3">CtMqy3</strain>
    </source>
</reference>
<feature type="domain" description="Replication-associated protein ORF2/G2P" evidence="2">
    <location>
        <begin position="72"/>
        <end position="183"/>
    </location>
</feature>
<organism evidence="3">
    <name type="scientific">Microviridae sp. ctMqy3</name>
    <dbReference type="NCBI Taxonomy" id="2824995"/>
    <lineage>
        <taxon>Viruses</taxon>
        <taxon>Monodnaviria</taxon>
        <taxon>Sangervirae</taxon>
        <taxon>Phixviricota</taxon>
        <taxon>Malgrandaviricetes</taxon>
        <taxon>Petitvirales</taxon>
        <taxon>Microviridae</taxon>
    </lineage>
</organism>
<feature type="region of interest" description="Disordered" evidence="1">
    <location>
        <begin position="264"/>
        <end position="287"/>
    </location>
</feature>
<evidence type="ECO:0000259" key="2">
    <source>
        <dbReference type="Pfam" id="PF23343"/>
    </source>
</evidence>
<sequence length="287" mass="34174">MCLYPHKCYQLHYGDKVVFGEPRHSPDKMLELYPEFRLFSVPCGKCVECMQSRSNEWVHRCLDELKSHSSAVFVTLTYAQTDGNLCYRDFQLFMKSLRKKYPDKTIRYIVCGEYGKLKNRPHFHAILFGIDFNADKRHFFNDKHGCPIYLSETLQSLWKHGFVSMGDVSETTIRYVTKYLTKFDSRSHKVKPFIHMSTRNGIGYNAIKPEMLFTDKIYHNGSYMKIPRYYLKVFEREGIHLDDLKKNRMFKAETMQHSQETLKKLRQNEQTLKKPFEKVDKEREEVI</sequence>
<accession>A0A8S5VEN4</accession>
<proteinExistence type="predicted"/>
<dbReference type="EMBL" id="BK016253">
    <property type="protein sequence ID" value="DAG05233.1"/>
    <property type="molecule type" value="Genomic_DNA"/>
</dbReference>